<proteinExistence type="predicted"/>
<comment type="caution">
    <text evidence="3">The sequence shown here is derived from an EMBL/GenBank/DDBJ whole genome shotgun (WGS) entry which is preliminary data.</text>
</comment>
<evidence type="ECO:0000313" key="4">
    <source>
        <dbReference type="Proteomes" id="UP000095713"/>
    </source>
</evidence>
<dbReference type="AlphaFoldDB" id="A0A1E5TAV8"/>
<reference evidence="3 4" key="1">
    <citation type="submission" date="2016-05" db="EMBL/GenBank/DDBJ databases">
        <title>Draft Genome Sequence of Algibacter sp. Strain SK-16 Isolated from the Surface Water of Aburatsubo Inlet.</title>
        <authorList>
            <person name="Wong S.-K."/>
            <person name="Yoshizawa S."/>
            <person name="Nakajima Y."/>
            <person name="Ogura Y."/>
            <person name="Tetsuya H."/>
            <person name="Hamasaki K."/>
        </authorList>
    </citation>
    <scope>NUCLEOTIDE SEQUENCE [LARGE SCALE GENOMIC DNA]</scope>
    <source>
        <strain evidence="3 4">SK-16</strain>
    </source>
</reference>
<feature type="signal peptide" evidence="2">
    <location>
        <begin position="1"/>
        <end position="35"/>
    </location>
</feature>
<dbReference type="Proteomes" id="UP000095713">
    <property type="component" value="Unassembled WGS sequence"/>
</dbReference>
<dbReference type="NCBIfam" id="TIGR04183">
    <property type="entry name" value="Por_Secre_tail"/>
    <property type="match status" value="1"/>
</dbReference>
<gene>
    <name evidence="3" type="ORF">A8C32_03420</name>
</gene>
<organism evidence="3 4">
    <name type="scientific">Flavivirga aquatica</name>
    <dbReference type="NCBI Taxonomy" id="1849968"/>
    <lineage>
        <taxon>Bacteria</taxon>
        <taxon>Pseudomonadati</taxon>
        <taxon>Bacteroidota</taxon>
        <taxon>Flavobacteriia</taxon>
        <taxon>Flavobacteriales</taxon>
        <taxon>Flavobacteriaceae</taxon>
        <taxon>Flavivirga</taxon>
    </lineage>
</organism>
<protein>
    <recommendedName>
        <fullName evidence="5">Secretion system C-terminal sorting domain-containing protein</fullName>
    </recommendedName>
</protein>
<feature type="chain" id="PRO_5009186301" description="Secretion system C-terminal sorting domain-containing protein" evidence="2">
    <location>
        <begin position="36"/>
        <end position="267"/>
    </location>
</feature>
<keyword evidence="1 2" id="KW-0732">Signal</keyword>
<dbReference type="EMBL" id="MDJD01000034">
    <property type="protein sequence ID" value="OEK08515.1"/>
    <property type="molecule type" value="Genomic_DNA"/>
</dbReference>
<name>A0A1E5TAV8_9FLAO</name>
<accession>A0A1E5TAV8</accession>
<dbReference type="OrthoDB" id="5381604at2"/>
<dbReference type="RefSeq" id="WP_069830022.1">
    <property type="nucleotide sequence ID" value="NZ_MDJD01000034.1"/>
</dbReference>
<evidence type="ECO:0008006" key="5">
    <source>
        <dbReference type="Google" id="ProtNLM"/>
    </source>
</evidence>
<dbReference type="InterPro" id="IPR026444">
    <property type="entry name" value="Secre_tail"/>
</dbReference>
<evidence type="ECO:0000256" key="2">
    <source>
        <dbReference type="SAM" id="SignalP"/>
    </source>
</evidence>
<keyword evidence="4" id="KW-1185">Reference proteome</keyword>
<sequence>MKLIKIKIMMKKLLKSSLLILTVFIAGTIQMNAQADIEFTFDGTTFEDWNGQGGDGAFVSVFANSNPGGALNISWPTVGASTRNVILYGAPSVQTMNADDRKFMRVRLSNTDPQIDVLRIRGRVSGGSFLNFIDVPIGLDTVGNFSTYSFEITDSAFAGALDRFQIIFKNSSNNVLTANANANAILVDNILVSANTTLSTNSFNKNELSVRVFDGKLNAPEASDYKIYNITGAIAKEGEGAKTIDISNLASGLYIYKTSKGFAKFIK</sequence>
<evidence type="ECO:0000256" key="1">
    <source>
        <dbReference type="ARBA" id="ARBA00022729"/>
    </source>
</evidence>
<evidence type="ECO:0000313" key="3">
    <source>
        <dbReference type="EMBL" id="OEK08515.1"/>
    </source>
</evidence>